<comment type="caution">
    <text evidence="4">The sequence shown here is derived from an EMBL/GenBank/DDBJ whole genome shotgun (WGS) entry which is preliminary data.</text>
</comment>
<dbReference type="Proteomes" id="UP000616595">
    <property type="component" value="Unassembled WGS sequence"/>
</dbReference>
<dbReference type="EMBL" id="WJBD01000018">
    <property type="protein sequence ID" value="MBC3889406.1"/>
    <property type="molecule type" value="Genomic_DNA"/>
</dbReference>
<dbReference type="GO" id="GO:0003677">
    <property type="term" value="F:DNA binding"/>
    <property type="evidence" value="ECO:0007669"/>
    <property type="project" value="UniProtKB-UniRule"/>
</dbReference>
<sequence length="190" mass="21548">MAPRNVKANDQIKDERRNQILLAALKRFARNGFSATKMSDITNDAEISDGLVYHFFKSKDEIFTELIEYAIDSLGNVITEIKAIADEPIEQLLQIASRIFESIDNREAPGYYYVLMMNAISCEATPISASDIIQKSMNRLTLLRDIVVRGQKLGQIREGNPEGSCRNLFFDSSWPCLFKSLGDNFQNTRL</sequence>
<dbReference type="InterPro" id="IPR050624">
    <property type="entry name" value="HTH-type_Tx_Regulator"/>
</dbReference>
<gene>
    <name evidence="4" type="ORF">GH810_13910</name>
</gene>
<protein>
    <submittedName>
        <fullName evidence="4">TetR family transcriptional regulator</fullName>
    </submittedName>
</protein>
<feature type="DNA-binding region" description="H-T-H motif" evidence="2">
    <location>
        <begin position="37"/>
        <end position="56"/>
    </location>
</feature>
<dbReference type="Gene3D" id="1.10.357.10">
    <property type="entry name" value="Tetracycline Repressor, domain 2"/>
    <property type="match status" value="1"/>
</dbReference>
<proteinExistence type="predicted"/>
<dbReference type="Pfam" id="PF00440">
    <property type="entry name" value="TetR_N"/>
    <property type="match status" value="1"/>
</dbReference>
<feature type="domain" description="HTH tetR-type" evidence="3">
    <location>
        <begin position="14"/>
        <end position="74"/>
    </location>
</feature>
<reference evidence="4" key="2">
    <citation type="submission" date="2020-10" db="EMBL/GenBank/DDBJ databases">
        <title>Comparative genomics of the Acetobacterium genus.</title>
        <authorList>
            <person name="Marshall C."/>
            <person name="May H."/>
            <person name="Norman S."/>
        </authorList>
    </citation>
    <scope>NUCLEOTIDE SEQUENCE</scope>
    <source>
        <strain evidence="4">DER-2019</strain>
    </source>
</reference>
<evidence type="ECO:0000256" key="1">
    <source>
        <dbReference type="ARBA" id="ARBA00023125"/>
    </source>
</evidence>
<dbReference type="AlphaFoldDB" id="A0A923I0G1"/>
<organism evidence="4 5">
    <name type="scientific">Acetobacterium paludosum</name>
    <dbReference type="NCBI Taxonomy" id="52693"/>
    <lineage>
        <taxon>Bacteria</taxon>
        <taxon>Bacillati</taxon>
        <taxon>Bacillota</taxon>
        <taxon>Clostridia</taxon>
        <taxon>Eubacteriales</taxon>
        <taxon>Eubacteriaceae</taxon>
        <taxon>Acetobacterium</taxon>
    </lineage>
</organism>
<keyword evidence="5" id="KW-1185">Reference proteome</keyword>
<dbReference type="PANTHER" id="PTHR43479:SF11">
    <property type="entry name" value="ACREF_ENVCD OPERON REPRESSOR-RELATED"/>
    <property type="match status" value="1"/>
</dbReference>
<dbReference type="PRINTS" id="PR00455">
    <property type="entry name" value="HTHTETR"/>
</dbReference>
<evidence type="ECO:0000256" key="2">
    <source>
        <dbReference type="PROSITE-ProRule" id="PRU00335"/>
    </source>
</evidence>
<dbReference type="InterPro" id="IPR001647">
    <property type="entry name" value="HTH_TetR"/>
</dbReference>
<accession>A0A923I0G1</accession>
<dbReference type="RefSeq" id="WP_148566998.1">
    <property type="nucleotide sequence ID" value="NZ_RXYA01000007.1"/>
</dbReference>
<evidence type="ECO:0000313" key="5">
    <source>
        <dbReference type="Proteomes" id="UP000616595"/>
    </source>
</evidence>
<name>A0A923I0G1_9FIRM</name>
<dbReference type="OrthoDB" id="494991at2"/>
<keyword evidence="1 2" id="KW-0238">DNA-binding</keyword>
<dbReference type="PANTHER" id="PTHR43479">
    <property type="entry name" value="ACREF/ENVCD OPERON REPRESSOR-RELATED"/>
    <property type="match status" value="1"/>
</dbReference>
<reference evidence="4" key="1">
    <citation type="submission" date="2019-10" db="EMBL/GenBank/DDBJ databases">
        <authorList>
            <person name="Ross D.E."/>
            <person name="Gulliver D."/>
        </authorList>
    </citation>
    <scope>NUCLEOTIDE SEQUENCE</scope>
    <source>
        <strain evidence="4">DER-2019</strain>
    </source>
</reference>
<dbReference type="SUPFAM" id="SSF46689">
    <property type="entry name" value="Homeodomain-like"/>
    <property type="match status" value="1"/>
</dbReference>
<dbReference type="InterPro" id="IPR009057">
    <property type="entry name" value="Homeodomain-like_sf"/>
</dbReference>
<dbReference type="PROSITE" id="PS50977">
    <property type="entry name" value="HTH_TETR_2"/>
    <property type="match status" value="1"/>
</dbReference>
<evidence type="ECO:0000313" key="4">
    <source>
        <dbReference type="EMBL" id="MBC3889406.1"/>
    </source>
</evidence>
<evidence type="ECO:0000259" key="3">
    <source>
        <dbReference type="PROSITE" id="PS50977"/>
    </source>
</evidence>